<accession>A0AAD4IN87</accession>
<dbReference type="PANTHER" id="PTHR33889:SF1">
    <property type="entry name" value="OS03G0834800 PROTEIN"/>
    <property type="match status" value="1"/>
</dbReference>
<proteinExistence type="predicted"/>
<keyword evidence="3" id="KW-1185">Reference proteome</keyword>
<feature type="domain" description="DUF7769" evidence="1">
    <location>
        <begin position="9"/>
        <end position="60"/>
    </location>
</feature>
<organism evidence="2 3">
    <name type="scientific">Perilla frutescens var. hirtella</name>
    <name type="common">Perilla citriodora</name>
    <name type="synonym">Perilla setoyensis</name>
    <dbReference type="NCBI Taxonomy" id="608512"/>
    <lineage>
        <taxon>Eukaryota</taxon>
        <taxon>Viridiplantae</taxon>
        <taxon>Streptophyta</taxon>
        <taxon>Embryophyta</taxon>
        <taxon>Tracheophyta</taxon>
        <taxon>Spermatophyta</taxon>
        <taxon>Magnoliopsida</taxon>
        <taxon>eudicotyledons</taxon>
        <taxon>Gunneridae</taxon>
        <taxon>Pentapetalae</taxon>
        <taxon>asterids</taxon>
        <taxon>lamiids</taxon>
        <taxon>Lamiales</taxon>
        <taxon>Lamiaceae</taxon>
        <taxon>Nepetoideae</taxon>
        <taxon>Elsholtzieae</taxon>
        <taxon>Perilla</taxon>
    </lineage>
</organism>
<name>A0AAD4IN87_PERFH</name>
<dbReference type="Proteomes" id="UP001190926">
    <property type="component" value="Unassembled WGS sequence"/>
</dbReference>
<comment type="caution">
    <text evidence="2">The sequence shown here is derived from an EMBL/GenBank/DDBJ whole genome shotgun (WGS) entry which is preliminary data.</text>
</comment>
<dbReference type="PANTHER" id="PTHR33889">
    <property type="entry name" value="OS04G0681850 PROTEIN"/>
    <property type="match status" value="1"/>
</dbReference>
<dbReference type="EMBL" id="SDAM02029589">
    <property type="protein sequence ID" value="KAH6755704.1"/>
    <property type="molecule type" value="Genomic_DNA"/>
</dbReference>
<dbReference type="InterPro" id="IPR056671">
    <property type="entry name" value="DUF7769"/>
</dbReference>
<dbReference type="Pfam" id="PF24964">
    <property type="entry name" value="DUF7769"/>
    <property type="match status" value="1"/>
</dbReference>
<gene>
    <name evidence="2" type="ORF">C2S53_009966</name>
</gene>
<evidence type="ECO:0000313" key="3">
    <source>
        <dbReference type="Proteomes" id="UP001190926"/>
    </source>
</evidence>
<reference evidence="2 3" key="1">
    <citation type="journal article" date="2021" name="Nat. Commun.">
        <title>Incipient diploidization of the medicinal plant Perilla within 10,000 years.</title>
        <authorList>
            <person name="Zhang Y."/>
            <person name="Shen Q."/>
            <person name="Leng L."/>
            <person name="Zhang D."/>
            <person name="Chen S."/>
            <person name="Shi Y."/>
            <person name="Ning Z."/>
            <person name="Chen S."/>
        </authorList>
    </citation>
    <scope>NUCLEOTIDE SEQUENCE [LARGE SCALE GENOMIC DNA]</scope>
    <source>
        <strain evidence="3">cv. PC099</strain>
    </source>
</reference>
<dbReference type="AlphaFoldDB" id="A0AAD4IN87"/>
<evidence type="ECO:0000313" key="2">
    <source>
        <dbReference type="EMBL" id="KAH6755704.1"/>
    </source>
</evidence>
<sequence length="172" mass="19902">MMRKLSFAESQKNQVLEFLLECSTNGKIPKGKINEVAAKLQVCRKSISRVWAAAKKQVENNQQMHIEEKEKFTRTKRVAIDLEKISSLPLKKRSNIRFLAHGINCKKSIVGRWIRQGLIKAHTSAIRSDLIASNKLLRLRFSLEALEIDRILNILKFRSMHNTVHIDHKCFI</sequence>
<protein>
    <recommendedName>
        <fullName evidence="1">DUF7769 domain-containing protein</fullName>
    </recommendedName>
</protein>
<evidence type="ECO:0000259" key="1">
    <source>
        <dbReference type="Pfam" id="PF24964"/>
    </source>
</evidence>